<evidence type="ECO:0000313" key="1">
    <source>
        <dbReference type="Ensembl" id="ENSHHUP00000039041.1"/>
    </source>
</evidence>
<reference evidence="1" key="3">
    <citation type="submission" date="2025-09" db="UniProtKB">
        <authorList>
            <consortium name="Ensembl"/>
        </authorList>
    </citation>
    <scope>IDENTIFICATION</scope>
</reference>
<dbReference type="Proteomes" id="UP000314982">
    <property type="component" value="Unassembled WGS sequence"/>
</dbReference>
<accession>A0A4W5MJL5</accession>
<dbReference type="InterPro" id="IPR039867">
    <property type="entry name" value="Furry/Tao3/Mor2"/>
</dbReference>
<reference evidence="2" key="1">
    <citation type="submission" date="2018-06" db="EMBL/GenBank/DDBJ databases">
        <title>Genome assembly of Danube salmon.</title>
        <authorList>
            <person name="Macqueen D.J."/>
            <person name="Gundappa M.K."/>
        </authorList>
    </citation>
    <scope>NUCLEOTIDE SEQUENCE [LARGE SCALE GENOMIC DNA]</scope>
</reference>
<evidence type="ECO:0008006" key="3">
    <source>
        <dbReference type="Google" id="ProtNLM"/>
    </source>
</evidence>
<reference evidence="1" key="2">
    <citation type="submission" date="2025-08" db="UniProtKB">
        <authorList>
            <consortium name="Ensembl"/>
        </authorList>
    </citation>
    <scope>IDENTIFICATION</scope>
</reference>
<dbReference type="GO" id="GO:0031175">
    <property type="term" value="P:neuron projection development"/>
    <property type="evidence" value="ECO:0007669"/>
    <property type="project" value="TreeGrafter"/>
</dbReference>
<sequence length="153" mass="17895">MVPVTVDPESKPGEFVLKSLFANFTSVSERKIRIIMAEPLEKPLNKSLQRGEDLQFDQLISTMSSLAEYCLPSILKTLFDWYKRQNGLEDESHEYRPRANTKSKSDEQQKDYLLERRDLAIDFIFSLVLIEVLKQIQQLRHKLNKFHRHGGSK</sequence>
<name>A0A4W5MJL5_9TELE</name>
<dbReference type="GeneTree" id="ENSGT00610000086058"/>
<dbReference type="GO" id="GO:0005938">
    <property type="term" value="C:cell cortex"/>
    <property type="evidence" value="ECO:0007669"/>
    <property type="project" value="TreeGrafter"/>
</dbReference>
<proteinExistence type="predicted"/>
<keyword evidence="2" id="KW-1185">Reference proteome</keyword>
<evidence type="ECO:0000313" key="2">
    <source>
        <dbReference type="Proteomes" id="UP000314982"/>
    </source>
</evidence>
<dbReference type="Ensembl" id="ENSHHUT00000040575.1">
    <property type="protein sequence ID" value="ENSHHUP00000039041.1"/>
    <property type="gene ID" value="ENSHHUG00000024310.1"/>
</dbReference>
<dbReference type="GO" id="GO:0000902">
    <property type="term" value="P:cell morphogenesis"/>
    <property type="evidence" value="ECO:0007669"/>
    <property type="project" value="InterPro"/>
</dbReference>
<organism evidence="1 2">
    <name type="scientific">Hucho hucho</name>
    <name type="common">huchen</name>
    <dbReference type="NCBI Taxonomy" id="62062"/>
    <lineage>
        <taxon>Eukaryota</taxon>
        <taxon>Metazoa</taxon>
        <taxon>Chordata</taxon>
        <taxon>Craniata</taxon>
        <taxon>Vertebrata</taxon>
        <taxon>Euteleostomi</taxon>
        <taxon>Actinopterygii</taxon>
        <taxon>Neopterygii</taxon>
        <taxon>Teleostei</taxon>
        <taxon>Protacanthopterygii</taxon>
        <taxon>Salmoniformes</taxon>
        <taxon>Salmonidae</taxon>
        <taxon>Salmoninae</taxon>
        <taxon>Hucho</taxon>
    </lineage>
</organism>
<protein>
    <recommendedName>
        <fullName evidence="3">Cell morphogenesis protein N-terminal domain-containing protein</fullName>
    </recommendedName>
</protein>
<dbReference type="AlphaFoldDB" id="A0A4W5MJL5"/>
<dbReference type="GO" id="GO:0030427">
    <property type="term" value="C:site of polarized growth"/>
    <property type="evidence" value="ECO:0007669"/>
    <property type="project" value="TreeGrafter"/>
</dbReference>
<dbReference type="PANTHER" id="PTHR12295">
    <property type="entry name" value="FURRY-RELATED"/>
    <property type="match status" value="1"/>
</dbReference>
<dbReference type="PANTHER" id="PTHR12295:SF29">
    <property type="entry name" value="PROTEIN FURRY HOMOLOG"/>
    <property type="match status" value="1"/>
</dbReference>
<dbReference type="STRING" id="62062.ENSHHUP00000039041"/>